<evidence type="ECO:0000256" key="3">
    <source>
        <dbReference type="ARBA" id="ARBA00023212"/>
    </source>
</evidence>
<dbReference type="RefSeq" id="XP_011201074.1">
    <property type="nucleotide sequence ID" value="XM_011202772.3"/>
</dbReference>
<comment type="subcellular location">
    <subcellularLocation>
        <location evidence="1">Cytoplasm</location>
        <location evidence="1">Cytoskeleton</location>
        <location evidence="1">Cilium axoneme</location>
    </subcellularLocation>
</comment>
<dbReference type="OMA" id="CCGQDLT"/>
<dbReference type="OrthoDB" id="2019884at2759"/>
<comment type="similarity">
    <text evidence="5">Belongs to the CIMIP2 family.</text>
</comment>
<evidence type="ECO:0000313" key="8">
    <source>
        <dbReference type="Proteomes" id="UP001652620"/>
    </source>
</evidence>
<evidence type="ECO:0000313" key="7">
    <source>
        <dbReference type="EMBL" id="JAC50729.1"/>
    </source>
</evidence>
<evidence type="ECO:0000256" key="2">
    <source>
        <dbReference type="ARBA" id="ARBA00022490"/>
    </source>
</evidence>
<dbReference type="Proteomes" id="UP001652620">
    <property type="component" value="Chromosome 3"/>
</dbReference>
<keyword evidence="8" id="KW-1185">Reference proteome</keyword>
<dbReference type="PANTHER" id="PTHR22146">
    <property type="entry name" value="CAT EYE SYNDROME CRITICAL REGION PROTEIN 6"/>
    <property type="match status" value="1"/>
</dbReference>
<keyword evidence="4" id="KW-0966">Cell projection</keyword>
<reference evidence="7" key="1">
    <citation type="journal article" date="2014" name="BMC Genomics">
        <title>Characterizing the developmental transcriptome of the oriental fruit fly, Bactrocera dorsalis (Diptera: Tephritidae) through comparative genomic analysis with Drosophila melanogaster utilizing modENCODE datasets.</title>
        <authorList>
            <person name="Geib S.M."/>
            <person name="Calla B."/>
            <person name="Hall B."/>
            <person name="Hou S."/>
            <person name="Manoukis N.C."/>
        </authorList>
    </citation>
    <scope>NUCLEOTIDE SEQUENCE</scope>
    <source>
        <strain evidence="7">Punador</strain>
    </source>
</reference>
<evidence type="ECO:0000256" key="1">
    <source>
        <dbReference type="ARBA" id="ARBA00004430"/>
    </source>
</evidence>
<protein>
    <submittedName>
        <fullName evidence="7 9">UPF0605 protein GA14893</fullName>
    </submittedName>
</protein>
<dbReference type="EMBL" id="GAKP01008223">
    <property type="protein sequence ID" value="JAC50729.1"/>
    <property type="molecule type" value="Transcribed_RNA"/>
</dbReference>
<proteinExistence type="inferred from homology"/>
<dbReference type="GO" id="GO:0015630">
    <property type="term" value="C:microtubule cytoskeleton"/>
    <property type="evidence" value="ECO:0007669"/>
    <property type="project" value="UniProtKB-ARBA"/>
</dbReference>
<feature type="domain" description="Ciliary microtubule inner protein 2A-C-like" evidence="6">
    <location>
        <begin position="273"/>
        <end position="296"/>
    </location>
</feature>
<dbReference type="InterPro" id="IPR018902">
    <property type="entry name" value="CMI2A-C-like_dom"/>
</dbReference>
<dbReference type="GeneID" id="105224626"/>
<organism evidence="7">
    <name type="scientific">Bactrocera dorsalis</name>
    <name type="common">Oriental fruit fly</name>
    <name type="synonym">Dacus dorsalis</name>
    <dbReference type="NCBI Taxonomy" id="27457"/>
    <lineage>
        <taxon>Eukaryota</taxon>
        <taxon>Metazoa</taxon>
        <taxon>Ecdysozoa</taxon>
        <taxon>Arthropoda</taxon>
        <taxon>Hexapoda</taxon>
        <taxon>Insecta</taxon>
        <taxon>Pterygota</taxon>
        <taxon>Neoptera</taxon>
        <taxon>Endopterygota</taxon>
        <taxon>Diptera</taxon>
        <taxon>Brachycera</taxon>
        <taxon>Muscomorpha</taxon>
        <taxon>Tephritoidea</taxon>
        <taxon>Tephritidae</taxon>
        <taxon>Bactrocera</taxon>
        <taxon>Bactrocera</taxon>
    </lineage>
</organism>
<reference evidence="9" key="2">
    <citation type="submission" date="2025-04" db="UniProtKB">
        <authorList>
            <consortium name="RefSeq"/>
        </authorList>
    </citation>
    <scope>IDENTIFICATION</scope>
    <source>
        <strain evidence="9">Punador</strain>
    </source>
</reference>
<dbReference type="GO" id="GO:0005930">
    <property type="term" value="C:axoneme"/>
    <property type="evidence" value="ECO:0007669"/>
    <property type="project" value="UniProtKB-SubCell"/>
</dbReference>
<dbReference type="Pfam" id="PF10629">
    <property type="entry name" value="CMI2B-like"/>
    <property type="match status" value="2"/>
</dbReference>
<evidence type="ECO:0000256" key="4">
    <source>
        <dbReference type="ARBA" id="ARBA00023273"/>
    </source>
</evidence>
<keyword evidence="3" id="KW-0206">Cytoskeleton</keyword>
<evidence type="ECO:0000256" key="5">
    <source>
        <dbReference type="ARBA" id="ARBA00035661"/>
    </source>
</evidence>
<sequence length="308" mass="35009">MDLVITPEPHYIPGYTGHCPQFRFRAGKTYGKLTHKLLIDPCVIHAPELIVTPSNRAPISLVYPTTLETELLDRREKYVDPVYRNPIIPGYDGFVPNLASKVGKRYIAAATAGMAEHELLMDQLRCERRNLMHRDLLGSGFGVFENKMNERMLPYTHYRSPLMPVNARSKAFKKLDCSFMEKKEPYSKSTVPHFMENDDEEKYIVNGYGGHIPMALTRFGETSKQLTNSALCEFTNNYHHRRSAEWCPQENAGIGSSCPNTGHFVIYHRTIGMVPKYAGHVPGETFTFGRTFGDATVDAKHWLALHKD</sequence>
<dbReference type="AlphaFoldDB" id="A0A034W7R5"/>
<dbReference type="KEGG" id="bdr:105224626"/>
<dbReference type="PANTHER" id="PTHR22146:SF8">
    <property type="entry name" value="PROTEIN FAM166B"/>
    <property type="match status" value="1"/>
</dbReference>
<keyword evidence="2" id="KW-0963">Cytoplasm</keyword>
<gene>
    <name evidence="7" type="primary">U605</name>
    <name evidence="9" type="synonym">LOC105224626</name>
</gene>
<evidence type="ECO:0000259" key="6">
    <source>
        <dbReference type="Pfam" id="PF10629"/>
    </source>
</evidence>
<feature type="domain" description="Ciliary microtubule inner protein 2A-C-like" evidence="6">
    <location>
        <begin position="8"/>
        <end position="40"/>
    </location>
</feature>
<evidence type="ECO:0000313" key="9">
    <source>
        <dbReference type="RefSeq" id="XP_011201074.1"/>
    </source>
</evidence>
<name>A0A034W7R5_BACDO</name>
<accession>A0A034W7R5</accession>